<dbReference type="EMBL" id="MAAO01000006">
    <property type="protein sequence ID" value="OUR96249.1"/>
    <property type="molecule type" value="Genomic_DNA"/>
</dbReference>
<keyword evidence="1" id="KW-0472">Membrane</keyword>
<feature type="transmembrane region" description="Helical" evidence="1">
    <location>
        <begin position="60"/>
        <end position="82"/>
    </location>
</feature>
<keyword evidence="1" id="KW-0812">Transmembrane</keyword>
<comment type="caution">
    <text evidence="2">The sequence shown here is derived from an EMBL/GenBank/DDBJ whole genome shotgun (WGS) entry which is preliminary data.</text>
</comment>
<accession>A0A1Y5FB98</accession>
<name>A0A1Y5FB98_9BACT</name>
<evidence type="ECO:0000313" key="3">
    <source>
        <dbReference type="Proteomes" id="UP000196531"/>
    </source>
</evidence>
<protein>
    <submittedName>
        <fullName evidence="2">Uncharacterized protein</fullName>
    </submittedName>
</protein>
<evidence type="ECO:0000256" key="1">
    <source>
        <dbReference type="SAM" id="Phobius"/>
    </source>
</evidence>
<sequence length="195" mass="22357">MKNNPLFSRLNHPFLGPILTTFIYWHWKAFITLIDVTQPYSARISSIEEYLAVMNTVYDFTWNVIVPVLIGSFYGVFVPILTEGLRKWVTNRSATLSSWVEHKFQHNNYQERFDRLITLNSELGKAKGRLSPSIASLDKCLEGLTSQIETTSLSRNELESLKVIIAQFTETDKVFKASLAKINEPYQFGDQGKKS</sequence>
<evidence type="ECO:0000313" key="2">
    <source>
        <dbReference type="EMBL" id="OUR96249.1"/>
    </source>
</evidence>
<gene>
    <name evidence="2" type="ORF">A9Q84_07780</name>
</gene>
<reference evidence="3" key="1">
    <citation type="journal article" date="2017" name="Proc. Natl. Acad. Sci. U.S.A.">
        <title>Simulation of Deepwater Horizon oil plume reveals substrate specialization within a complex community of hydrocarbon-degraders.</title>
        <authorList>
            <person name="Hu P."/>
            <person name="Dubinsky E.A."/>
            <person name="Probst A.J."/>
            <person name="Wang J."/>
            <person name="Sieber C.M.K."/>
            <person name="Tom L.M."/>
            <person name="Gardinali P."/>
            <person name="Banfield J.F."/>
            <person name="Atlas R.M."/>
            <person name="Andersen G.L."/>
        </authorList>
    </citation>
    <scope>NUCLEOTIDE SEQUENCE [LARGE SCALE GENOMIC DNA]</scope>
</reference>
<dbReference type="AlphaFoldDB" id="A0A1Y5FB98"/>
<organism evidence="2 3">
    <name type="scientific">Halobacteriovorax marinus</name>
    <dbReference type="NCBI Taxonomy" id="97084"/>
    <lineage>
        <taxon>Bacteria</taxon>
        <taxon>Pseudomonadati</taxon>
        <taxon>Bdellovibrionota</taxon>
        <taxon>Bacteriovoracia</taxon>
        <taxon>Bacteriovoracales</taxon>
        <taxon>Halobacteriovoraceae</taxon>
        <taxon>Halobacteriovorax</taxon>
    </lineage>
</organism>
<keyword evidence="1" id="KW-1133">Transmembrane helix</keyword>
<dbReference type="Proteomes" id="UP000196531">
    <property type="component" value="Unassembled WGS sequence"/>
</dbReference>
<proteinExistence type="predicted"/>